<dbReference type="EMBL" id="CP071382">
    <property type="protein sequence ID" value="QSV46102.1"/>
    <property type="molecule type" value="Genomic_DNA"/>
</dbReference>
<feature type="transmembrane region" description="Helical" evidence="1">
    <location>
        <begin position="177"/>
        <end position="197"/>
    </location>
</feature>
<proteinExistence type="predicted"/>
<dbReference type="PANTHER" id="PTHR41324">
    <property type="entry name" value="MEMBRANE PROTEIN-RELATED"/>
    <property type="match status" value="1"/>
</dbReference>
<feature type="transmembrane region" description="Helical" evidence="1">
    <location>
        <begin position="78"/>
        <end position="96"/>
    </location>
</feature>
<feature type="transmembrane region" description="Helical" evidence="1">
    <location>
        <begin position="54"/>
        <end position="72"/>
    </location>
</feature>
<protein>
    <submittedName>
        <fullName evidence="2">YybS family protein</fullName>
    </submittedName>
</protein>
<feature type="transmembrane region" description="Helical" evidence="1">
    <location>
        <begin position="278"/>
        <end position="300"/>
    </location>
</feature>
<feature type="transmembrane region" description="Helical" evidence="1">
    <location>
        <begin position="108"/>
        <end position="126"/>
    </location>
</feature>
<keyword evidence="1" id="KW-0472">Membrane</keyword>
<evidence type="ECO:0000256" key="1">
    <source>
        <dbReference type="SAM" id="Phobius"/>
    </source>
</evidence>
<sequence length="315" mass="33871">MVIGDRGVLLDVAKGVCLTVAIFVVYLQVPLLGIAAGVVVPLPILYYQLKSGQWIVGVSAALVAALILALSGGLAVSLVYLIQAGLLSVLLAFFLSRGYSISRAMASAVLSVAAAASMAVAGYGIAKGVDFHRQVTMAIKTNLDQTIAFYKDRGAGGEDIQLLKEGLEQVGALFGQIYPAMFLVTLAAIAGINLLLLRRFRNQTAIKLPDSNLSSFKNPEHLVWGVIIAGFALLTGNDAIQIAALNIVVVAGFLYFMQGIAVVMHFFATYSVPVFFRIFFYVLLVLQAYLAVAVMLLGLFDLWADFRRPRIHKNL</sequence>
<dbReference type="Pfam" id="PF09991">
    <property type="entry name" value="DUF2232"/>
    <property type="match status" value="1"/>
</dbReference>
<feature type="transmembrane region" description="Helical" evidence="1">
    <location>
        <begin position="20"/>
        <end position="47"/>
    </location>
</feature>
<dbReference type="InterPro" id="IPR018710">
    <property type="entry name" value="DUF2232"/>
</dbReference>
<dbReference type="RefSeq" id="WP_207163890.1">
    <property type="nucleotide sequence ID" value="NZ_CP071382.1"/>
</dbReference>
<dbReference type="Proteomes" id="UP000663651">
    <property type="component" value="Chromosome"/>
</dbReference>
<gene>
    <name evidence="2" type="ORF">JZM60_02080</name>
</gene>
<evidence type="ECO:0000313" key="2">
    <source>
        <dbReference type="EMBL" id="QSV46102.1"/>
    </source>
</evidence>
<keyword evidence="3" id="KW-1185">Reference proteome</keyword>
<dbReference type="PANTHER" id="PTHR41324:SF1">
    <property type="entry name" value="DUF2232 DOMAIN-CONTAINING PROTEIN"/>
    <property type="match status" value="1"/>
</dbReference>
<reference evidence="2 3" key="1">
    <citation type="submission" date="2021-03" db="EMBL/GenBank/DDBJ databases">
        <title>Geobacter metallireducens gen. nov. sp. nov., a microorganism capable of coupling the complete oxidation of organic compounds to the reduction of iron and other metals.</title>
        <authorList>
            <person name="Li Y."/>
        </authorList>
    </citation>
    <scope>NUCLEOTIDE SEQUENCE [LARGE SCALE GENOMIC DNA]</scope>
    <source>
        <strain evidence="2 3">Jerry-YX</strain>
    </source>
</reference>
<accession>A0ABX7Q3S1</accession>
<feature type="transmembrane region" description="Helical" evidence="1">
    <location>
        <begin position="242"/>
        <end position="266"/>
    </location>
</feature>
<keyword evidence="1" id="KW-1133">Transmembrane helix</keyword>
<keyword evidence="1" id="KW-0812">Transmembrane</keyword>
<organism evidence="2 3">
    <name type="scientific">Geobacter benzoatilyticus</name>
    <dbReference type="NCBI Taxonomy" id="2815309"/>
    <lineage>
        <taxon>Bacteria</taxon>
        <taxon>Pseudomonadati</taxon>
        <taxon>Thermodesulfobacteriota</taxon>
        <taxon>Desulfuromonadia</taxon>
        <taxon>Geobacterales</taxon>
        <taxon>Geobacteraceae</taxon>
        <taxon>Geobacter</taxon>
    </lineage>
</organism>
<evidence type="ECO:0000313" key="3">
    <source>
        <dbReference type="Proteomes" id="UP000663651"/>
    </source>
</evidence>
<name>A0ABX7Q3S1_9BACT</name>